<organism evidence="2 3">
    <name type="scientific">Triticum turgidum subsp. durum</name>
    <name type="common">Durum wheat</name>
    <name type="synonym">Triticum durum</name>
    <dbReference type="NCBI Taxonomy" id="4567"/>
    <lineage>
        <taxon>Eukaryota</taxon>
        <taxon>Viridiplantae</taxon>
        <taxon>Streptophyta</taxon>
        <taxon>Embryophyta</taxon>
        <taxon>Tracheophyta</taxon>
        <taxon>Spermatophyta</taxon>
        <taxon>Magnoliopsida</taxon>
        <taxon>Liliopsida</taxon>
        <taxon>Poales</taxon>
        <taxon>Poaceae</taxon>
        <taxon>BOP clade</taxon>
        <taxon>Pooideae</taxon>
        <taxon>Triticodae</taxon>
        <taxon>Triticeae</taxon>
        <taxon>Triticinae</taxon>
        <taxon>Triticum</taxon>
    </lineage>
</organism>
<reference evidence="2 3" key="1">
    <citation type="submission" date="2017-09" db="EMBL/GenBank/DDBJ databases">
        <authorList>
            <consortium name="International Durum Wheat Genome Sequencing Consortium (IDWGSC)"/>
            <person name="Milanesi L."/>
        </authorList>
    </citation>
    <scope>NUCLEOTIDE SEQUENCE [LARGE SCALE GENOMIC DNA]</scope>
    <source>
        <strain evidence="3">cv. Svevo</strain>
    </source>
</reference>
<accession>A0A9R0VMJ7</accession>
<keyword evidence="3" id="KW-1185">Reference proteome</keyword>
<protein>
    <submittedName>
        <fullName evidence="2">Uncharacterized protein</fullName>
    </submittedName>
</protein>
<dbReference type="Gramene" id="TRITD3Av1G155560.1">
    <property type="protein sequence ID" value="TRITD3Av1G155560.1"/>
    <property type="gene ID" value="TRITD3Av1G155560"/>
</dbReference>
<name>A0A9R0VMJ7_TRITD</name>
<evidence type="ECO:0000313" key="3">
    <source>
        <dbReference type="Proteomes" id="UP000324705"/>
    </source>
</evidence>
<feature type="compositionally biased region" description="Polar residues" evidence="1">
    <location>
        <begin position="23"/>
        <end position="41"/>
    </location>
</feature>
<dbReference type="AlphaFoldDB" id="A0A9R0VMJ7"/>
<proteinExistence type="predicted"/>
<feature type="compositionally biased region" description="Basic residues" evidence="1">
    <location>
        <begin position="7"/>
        <end position="20"/>
    </location>
</feature>
<evidence type="ECO:0000313" key="2">
    <source>
        <dbReference type="EMBL" id="VAH62089.1"/>
    </source>
</evidence>
<sequence length="167" mass="18787">MQLNYYKSHRISKKQKRRHGNLPNATQAIAESPTSEGEIIQTPTETRQQTFLYKILSFGSFLVPLCVNDSGNNIPQTFRMENFTSGKLHLLPGYKASNSVRKHPTAPCHQSLATIIQDAFILASCRICTLHTWETQEAAYKYLGPSIPQFIKHTTVLSLPVPEQSSI</sequence>
<dbReference type="Proteomes" id="UP000324705">
    <property type="component" value="Chromosome 3A"/>
</dbReference>
<gene>
    <name evidence="2" type="ORF">TRITD_3Av1G155560</name>
</gene>
<evidence type="ECO:0000256" key="1">
    <source>
        <dbReference type="SAM" id="MobiDB-lite"/>
    </source>
</evidence>
<feature type="region of interest" description="Disordered" evidence="1">
    <location>
        <begin position="1"/>
        <end position="41"/>
    </location>
</feature>
<dbReference type="EMBL" id="LT934115">
    <property type="protein sequence ID" value="VAH62089.1"/>
    <property type="molecule type" value="Genomic_DNA"/>
</dbReference>